<dbReference type="eggNOG" id="ENOG5033JWE">
    <property type="taxonomic scope" value="Bacteria"/>
</dbReference>
<evidence type="ECO:0000313" key="1">
    <source>
        <dbReference type="EMBL" id="ACV67770.1"/>
    </source>
</evidence>
<evidence type="ECO:0008006" key="3">
    <source>
        <dbReference type="Google" id="ProtNLM"/>
    </source>
</evidence>
<gene>
    <name evidence="1" type="ordered locus">Dret_0473</name>
</gene>
<reference evidence="1 2" key="2">
    <citation type="journal article" date="2010" name="Stand. Genomic Sci.">
        <title>Complete genome sequence of Desulfohalobium retbaense type strain (HR(100)).</title>
        <authorList>
            <person name="Spring S."/>
            <person name="Nolan M."/>
            <person name="Lapidus A."/>
            <person name="Glavina Del Rio T."/>
            <person name="Copeland A."/>
            <person name="Tice H."/>
            <person name="Cheng J.F."/>
            <person name="Lucas S."/>
            <person name="Land M."/>
            <person name="Chen F."/>
            <person name="Bruce D."/>
            <person name="Goodwin L."/>
            <person name="Pitluck S."/>
            <person name="Ivanova N."/>
            <person name="Mavromatis K."/>
            <person name="Mikhailova N."/>
            <person name="Pati A."/>
            <person name="Chen A."/>
            <person name="Palaniappan K."/>
            <person name="Hauser L."/>
            <person name="Chang Y.J."/>
            <person name="Jeffries C.D."/>
            <person name="Munk C."/>
            <person name="Kiss H."/>
            <person name="Chain P."/>
            <person name="Han C."/>
            <person name="Brettin T."/>
            <person name="Detter J.C."/>
            <person name="Schuler E."/>
            <person name="Goker M."/>
            <person name="Rohde M."/>
            <person name="Bristow J."/>
            <person name="Eisen J.A."/>
            <person name="Markowitz V."/>
            <person name="Hugenholtz P."/>
            <person name="Kyrpides N.C."/>
            <person name="Klenk H.P."/>
        </authorList>
    </citation>
    <scope>NUCLEOTIDE SEQUENCE [LARGE SCALE GENOMIC DNA]</scope>
    <source>
        <strain evidence="1 2">DSM 5692</strain>
    </source>
</reference>
<dbReference type="InterPro" id="IPR027588">
    <property type="entry name" value="XXXCH_dom_fam"/>
</dbReference>
<dbReference type="InterPro" id="IPR027598">
    <property type="entry name" value="Amphi-Trp_dom"/>
</dbReference>
<sequence>MDEGKKKWKAHLDGAEAAKMLRSLADDIESGHFSIFASQLDIAPEADFKISLKQNEGKQSLECKFEYHGRRKEGGSGDSTGGEEYDDLKDRMKSDFKTIKEAVAATTLPGSKTAERFIRDSRIMCTYPGMGDPYYPEYLSVVDQFAQALAQEDAAAVSTAVTELERLKRECHDRYK</sequence>
<name>C8X0E5_DESRD</name>
<reference evidence="2" key="1">
    <citation type="submission" date="2009-09" db="EMBL/GenBank/DDBJ databases">
        <title>The complete chromosome of Desulfohalobium retbaense DSM 5692.</title>
        <authorList>
            <consortium name="US DOE Joint Genome Institute (JGI-PGF)"/>
            <person name="Lucas S."/>
            <person name="Copeland A."/>
            <person name="Lapidus A."/>
            <person name="Glavina del Rio T."/>
            <person name="Dalin E."/>
            <person name="Tice H."/>
            <person name="Bruce D."/>
            <person name="Goodwin L."/>
            <person name="Pitluck S."/>
            <person name="Kyrpides N."/>
            <person name="Mavromatis K."/>
            <person name="Ivanova N."/>
            <person name="Mikhailova N."/>
            <person name="Munk A.C."/>
            <person name="Brettin T."/>
            <person name="Detter J.C."/>
            <person name="Han C."/>
            <person name="Tapia R."/>
            <person name="Larimer F."/>
            <person name="Land M."/>
            <person name="Hauser L."/>
            <person name="Markowitz V."/>
            <person name="Cheng J.-F."/>
            <person name="Hugenholtz P."/>
            <person name="Woyke T."/>
            <person name="Wu D."/>
            <person name="Spring S."/>
            <person name="Klenk H.-P."/>
            <person name="Eisen J.A."/>
        </authorList>
    </citation>
    <scope>NUCLEOTIDE SEQUENCE [LARGE SCALE GENOMIC DNA]</scope>
    <source>
        <strain evidence="2">DSM 5692</strain>
    </source>
</reference>
<dbReference type="AlphaFoldDB" id="C8X0E5"/>
<dbReference type="EMBL" id="CP001734">
    <property type="protein sequence ID" value="ACV67770.1"/>
    <property type="molecule type" value="Genomic_DNA"/>
</dbReference>
<dbReference type="OrthoDB" id="5453594at2"/>
<dbReference type="HOGENOM" id="CLU_114029_0_0_7"/>
<evidence type="ECO:0000313" key="2">
    <source>
        <dbReference type="Proteomes" id="UP000001052"/>
    </source>
</evidence>
<dbReference type="RefSeq" id="WP_015750928.1">
    <property type="nucleotide sequence ID" value="NC_013223.1"/>
</dbReference>
<dbReference type="NCBIfam" id="TIGR04354">
    <property type="entry name" value="amphi-Trp"/>
    <property type="match status" value="1"/>
</dbReference>
<dbReference type="Proteomes" id="UP000001052">
    <property type="component" value="Chromosome"/>
</dbReference>
<dbReference type="NCBIfam" id="TIGR04358">
    <property type="entry name" value="XXXCH_domain"/>
    <property type="match status" value="1"/>
</dbReference>
<dbReference type="KEGG" id="drt:Dret_0473"/>
<accession>C8X0E5</accession>
<proteinExistence type="predicted"/>
<keyword evidence="2" id="KW-1185">Reference proteome</keyword>
<organism evidence="1 2">
    <name type="scientific">Desulfohalobium retbaense (strain ATCC 49708 / DSM 5692 / JCM 16813 / HR100)</name>
    <dbReference type="NCBI Taxonomy" id="485915"/>
    <lineage>
        <taxon>Bacteria</taxon>
        <taxon>Pseudomonadati</taxon>
        <taxon>Thermodesulfobacteriota</taxon>
        <taxon>Desulfovibrionia</taxon>
        <taxon>Desulfovibrionales</taxon>
        <taxon>Desulfohalobiaceae</taxon>
        <taxon>Desulfohalobium</taxon>
    </lineage>
</organism>
<protein>
    <recommendedName>
        <fullName evidence="3">GAK system XXXCH domain-containing protein</fullName>
    </recommendedName>
</protein>